<dbReference type="PANTHER" id="PTHR35271:SF1">
    <property type="entry name" value="ABC TRANSPORTER, SUBSTRATE-BINDING LIPOPROTEIN"/>
    <property type="match status" value="1"/>
</dbReference>
<protein>
    <recommendedName>
        <fullName evidence="2">ABC transporter substrate-binding protein</fullName>
    </recommendedName>
</protein>
<evidence type="ECO:0008006" key="2">
    <source>
        <dbReference type="Google" id="ProtNLM"/>
    </source>
</evidence>
<name>A0A3B0Z3E7_9ZZZZ</name>
<dbReference type="EMBL" id="UOFO01000130">
    <property type="protein sequence ID" value="VAW87748.1"/>
    <property type="molecule type" value="Genomic_DNA"/>
</dbReference>
<gene>
    <name evidence="1" type="ORF">MNBD_GAMMA16-1259</name>
</gene>
<dbReference type="Pfam" id="PF04392">
    <property type="entry name" value="ABC_sub_bind"/>
    <property type="match status" value="1"/>
</dbReference>
<dbReference type="PANTHER" id="PTHR35271">
    <property type="entry name" value="ABC TRANSPORTER, SUBSTRATE-BINDING LIPOPROTEIN-RELATED"/>
    <property type="match status" value="1"/>
</dbReference>
<sequence length="321" mass="36771">MNSKNYRLFLTLILLLATPQDVKAEKCLFVSSYHQGYDWADGIEDGVRQILIGQCEFKQINMDTKRNKSEEYKTAKALEVKDFIDQWKPDVVVVADDNASKYLVKPYFRNSDLPFVFCGINWTVAEYGYPYENATGMIEVAPIQQMYELIKSVKPQATVAYYVAADTLTEEKSFYRYQRAAKKYNIRLVNKLSKSLLEWQQAFQEGQDADFIILGTKSGINDWDDELAYAKVKETGRVLSLTAYEWMVQYTILGMTKVPQEQGIWAAKVALEILAGAQPRSIPIIPNQQWDMLINASLLQSSHVTLPESFLIKSKKVYVTE</sequence>
<evidence type="ECO:0000313" key="1">
    <source>
        <dbReference type="EMBL" id="VAW87748.1"/>
    </source>
</evidence>
<reference evidence="1" key="1">
    <citation type="submission" date="2018-06" db="EMBL/GenBank/DDBJ databases">
        <authorList>
            <person name="Zhirakovskaya E."/>
        </authorList>
    </citation>
    <scope>NUCLEOTIDE SEQUENCE</scope>
</reference>
<dbReference type="AlphaFoldDB" id="A0A3B0Z3E7"/>
<accession>A0A3B0Z3E7</accession>
<dbReference type="Gene3D" id="3.40.50.2300">
    <property type="match status" value="2"/>
</dbReference>
<dbReference type="InterPro" id="IPR007487">
    <property type="entry name" value="ABC_transpt-TYRBP-like"/>
</dbReference>
<proteinExistence type="predicted"/>
<organism evidence="1">
    <name type="scientific">hydrothermal vent metagenome</name>
    <dbReference type="NCBI Taxonomy" id="652676"/>
    <lineage>
        <taxon>unclassified sequences</taxon>
        <taxon>metagenomes</taxon>
        <taxon>ecological metagenomes</taxon>
    </lineage>
</organism>